<keyword evidence="5 9" id="KW-0653">Protein transport</keyword>
<evidence type="ECO:0000256" key="6">
    <source>
        <dbReference type="ARBA" id="ARBA00022989"/>
    </source>
</evidence>
<name>A0A1H6UTU5_9FIRM</name>
<dbReference type="GO" id="GO:0008320">
    <property type="term" value="F:protein transmembrane transporter activity"/>
    <property type="evidence" value="ECO:0007669"/>
    <property type="project" value="UniProtKB-UniRule"/>
</dbReference>
<evidence type="ECO:0000256" key="9">
    <source>
        <dbReference type="HAMAP-Rule" id="MF_00236"/>
    </source>
</evidence>
<dbReference type="RefSeq" id="WP_091828822.1">
    <property type="nucleotide sequence ID" value="NZ_FNZK01000002.1"/>
</dbReference>
<feature type="transmembrane region" description="Helical" evidence="9">
    <location>
        <begin position="6"/>
        <end position="23"/>
    </location>
</feature>
<keyword evidence="4 9" id="KW-0812">Transmembrane</keyword>
<dbReference type="Pfam" id="PF02416">
    <property type="entry name" value="TatA_B_E"/>
    <property type="match status" value="1"/>
</dbReference>
<keyword evidence="11" id="KW-1185">Reference proteome</keyword>
<comment type="similarity">
    <text evidence="9">Belongs to the TatA/E family.</text>
</comment>
<evidence type="ECO:0000256" key="8">
    <source>
        <dbReference type="ARBA" id="ARBA00023136"/>
    </source>
</evidence>
<dbReference type="Proteomes" id="UP000199662">
    <property type="component" value="Unassembled WGS sequence"/>
</dbReference>
<keyword evidence="6 9" id="KW-1133">Transmembrane helix</keyword>
<accession>A0A1H6UTU5</accession>
<evidence type="ECO:0000256" key="4">
    <source>
        <dbReference type="ARBA" id="ARBA00022692"/>
    </source>
</evidence>
<evidence type="ECO:0000313" key="10">
    <source>
        <dbReference type="EMBL" id="SEI95678.1"/>
    </source>
</evidence>
<keyword evidence="7 9" id="KW-0811">Translocation</keyword>
<dbReference type="PANTHER" id="PTHR42982:SF1">
    <property type="entry name" value="SEC-INDEPENDENT PROTEIN TRANSLOCASE PROTEIN TATA"/>
    <property type="match status" value="1"/>
</dbReference>
<dbReference type="HAMAP" id="MF_00236">
    <property type="entry name" value="TatA_E"/>
    <property type="match status" value="1"/>
</dbReference>
<evidence type="ECO:0000256" key="2">
    <source>
        <dbReference type="ARBA" id="ARBA00022448"/>
    </source>
</evidence>
<evidence type="ECO:0000256" key="3">
    <source>
        <dbReference type="ARBA" id="ARBA00022475"/>
    </source>
</evidence>
<proteinExistence type="inferred from homology"/>
<dbReference type="NCBIfam" id="NF011430">
    <property type="entry name" value="PRK14861.1"/>
    <property type="match status" value="1"/>
</dbReference>
<sequence>MFGIGIPELLIIAFIALIVFGPGKLPELGKALGNGVNELKKAFSKTTDPKNDNKKE</sequence>
<evidence type="ECO:0000313" key="11">
    <source>
        <dbReference type="Proteomes" id="UP000199662"/>
    </source>
</evidence>
<dbReference type="InterPro" id="IPR003369">
    <property type="entry name" value="TatA/B/E"/>
</dbReference>
<dbReference type="Gene3D" id="1.20.5.3310">
    <property type="match status" value="1"/>
</dbReference>
<dbReference type="PRINTS" id="PR01506">
    <property type="entry name" value="TATBPROTEIN"/>
</dbReference>
<keyword evidence="8 9" id="KW-0472">Membrane</keyword>
<dbReference type="AlphaFoldDB" id="A0A1H6UTU5"/>
<comment type="subcellular location">
    <subcellularLocation>
        <location evidence="1 9">Cell membrane</location>
        <topology evidence="1 9">Single-pass membrane protein</topology>
    </subcellularLocation>
</comment>
<dbReference type="GO" id="GO:0043953">
    <property type="term" value="P:protein transport by the Tat complex"/>
    <property type="evidence" value="ECO:0007669"/>
    <property type="project" value="UniProtKB-UniRule"/>
</dbReference>
<dbReference type="InterPro" id="IPR006312">
    <property type="entry name" value="TatA/E"/>
</dbReference>
<dbReference type="NCBIfam" id="TIGR01411">
    <property type="entry name" value="tatAE"/>
    <property type="match status" value="1"/>
</dbReference>
<dbReference type="EMBL" id="FNZK01000002">
    <property type="protein sequence ID" value="SEI95678.1"/>
    <property type="molecule type" value="Genomic_DNA"/>
</dbReference>
<keyword evidence="3 9" id="KW-1003">Cell membrane</keyword>
<comment type="subunit">
    <text evidence="9">Forms a complex with TatC.</text>
</comment>
<dbReference type="STRING" id="84035.SAMN05660742_10265"/>
<gene>
    <name evidence="9" type="primary">tatA</name>
    <name evidence="10" type="ORF">SAMN05660742_10265</name>
</gene>
<organism evidence="10 11">
    <name type="scientific">Propionispira arboris</name>
    <dbReference type="NCBI Taxonomy" id="84035"/>
    <lineage>
        <taxon>Bacteria</taxon>
        <taxon>Bacillati</taxon>
        <taxon>Bacillota</taxon>
        <taxon>Negativicutes</taxon>
        <taxon>Selenomonadales</taxon>
        <taxon>Selenomonadaceae</taxon>
        <taxon>Propionispira</taxon>
    </lineage>
</organism>
<protein>
    <recommendedName>
        <fullName evidence="9">Sec-independent protein translocase protein TatA</fullName>
    </recommendedName>
</protein>
<dbReference type="PANTHER" id="PTHR42982">
    <property type="entry name" value="SEC-INDEPENDENT PROTEIN TRANSLOCASE PROTEIN TATA"/>
    <property type="match status" value="1"/>
</dbReference>
<reference evidence="10 11" key="1">
    <citation type="submission" date="2016-10" db="EMBL/GenBank/DDBJ databases">
        <authorList>
            <person name="de Groot N.N."/>
        </authorList>
    </citation>
    <scope>NUCLEOTIDE SEQUENCE [LARGE SCALE GENOMIC DNA]</scope>
    <source>
        <strain evidence="10 11">DSM 2179</strain>
    </source>
</reference>
<dbReference type="GO" id="GO:0033281">
    <property type="term" value="C:TAT protein transport complex"/>
    <property type="evidence" value="ECO:0007669"/>
    <property type="project" value="UniProtKB-UniRule"/>
</dbReference>
<keyword evidence="2 9" id="KW-0813">Transport</keyword>
<evidence type="ECO:0000256" key="7">
    <source>
        <dbReference type="ARBA" id="ARBA00023010"/>
    </source>
</evidence>
<evidence type="ECO:0000256" key="1">
    <source>
        <dbReference type="ARBA" id="ARBA00004162"/>
    </source>
</evidence>
<evidence type="ECO:0000256" key="5">
    <source>
        <dbReference type="ARBA" id="ARBA00022927"/>
    </source>
</evidence>
<comment type="function">
    <text evidence="9">Part of the twin-arginine translocation (Tat) system that transports large folded proteins containing a characteristic twin-arginine motif in their signal peptide across membranes. TatA could form the protein-conducting channel of the Tat system.</text>
</comment>